<feature type="domain" description="Transcription factor CBF/NF-Y/archaeal histone" evidence="4">
    <location>
        <begin position="9"/>
        <end position="71"/>
    </location>
</feature>
<dbReference type="InterPro" id="IPR009072">
    <property type="entry name" value="Histone-fold"/>
</dbReference>
<proteinExistence type="predicted"/>
<dbReference type="CDD" id="cd22906">
    <property type="entry name" value="HFD_DRAP1"/>
    <property type="match status" value="1"/>
</dbReference>
<feature type="compositionally biased region" description="Polar residues" evidence="3">
    <location>
        <begin position="161"/>
        <end position="170"/>
    </location>
</feature>
<evidence type="ECO:0000259" key="4">
    <source>
        <dbReference type="Pfam" id="PF00808"/>
    </source>
</evidence>
<comment type="caution">
    <text evidence="5">The sequence shown here is derived from an EMBL/GenBank/DDBJ whole genome shotgun (WGS) entry which is preliminary data.</text>
</comment>
<dbReference type="InterPro" id="IPR050568">
    <property type="entry name" value="Transcr_DNA_Rep_Reg"/>
</dbReference>
<accession>A0AAV2TAL6</accession>
<dbReference type="PANTHER" id="PTHR10252:SF5">
    <property type="entry name" value="DR1-ASSOCIATED COREPRESSOR"/>
    <property type="match status" value="1"/>
</dbReference>
<dbReference type="GO" id="GO:0016251">
    <property type="term" value="F:RNA polymerase II general transcription initiation factor activity"/>
    <property type="evidence" value="ECO:0007669"/>
    <property type="project" value="TreeGrafter"/>
</dbReference>
<evidence type="ECO:0000313" key="5">
    <source>
        <dbReference type="EMBL" id="CAL5133473.1"/>
    </source>
</evidence>
<dbReference type="AlphaFoldDB" id="A0AAV2TAL6"/>
<comment type="subcellular location">
    <subcellularLocation>
        <location evidence="1">Nucleus</location>
    </subcellularLocation>
</comment>
<name>A0AAV2TAL6_CALDB</name>
<evidence type="ECO:0000256" key="2">
    <source>
        <dbReference type="ARBA" id="ARBA00023242"/>
    </source>
</evidence>
<dbReference type="Proteomes" id="UP001497525">
    <property type="component" value="Unassembled WGS sequence"/>
</dbReference>
<feature type="compositionally biased region" description="Polar residues" evidence="3">
    <location>
        <begin position="125"/>
        <end position="135"/>
    </location>
</feature>
<evidence type="ECO:0000256" key="3">
    <source>
        <dbReference type="SAM" id="MobiDB-lite"/>
    </source>
</evidence>
<dbReference type="Gene3D" id="1.10.20.10">
    <property type="entry name" value="Histone, subunit A"/>
    <property type="match status" value="1"/>
</dbReference>
<dbReference type="GO" id="GO:0001046">
    <property type="term" value="F:core promoter sequence-specific DNA binding"/>
    <property type="evidence" value="ECO:0007669"/>
    <property type="project" value="TreeGrafter"/>
</dbReference>
<dbReference type="GO" id="GO:0046982">
    <property type="term" value="F:protein heterodimerization activity"/>
    <property type="evidence" value="ECO:0007669"/>
    <property type="project" value="InterPro"/>
</dbReference>
<evidence type="ECO:0000256" key="1">
    <source>
        <dbReference type="ARBA" id="ARBA00004123"/>
    </source>
</evidence>
<dbReference type="PANTHER" id="PTHR10252">
    <property type="entry name" value="HISTONE-LIKE TRANSCRIPTION FACTOR CCAAT-RELATED"/>
    <property type="match status" value="1"/>
</dbReference>
<organism evidence="5 6">
    <name type="scientific">Calicophoron daubneyi</name>
    <name type="common">Rumen fluke</name>
    <name type="synonym">Paramphistomum daubneyi</name>
    <dbReference type="NCBI Taxonomy" id="300641"/>
    <lineage>
        <taxon>Eukaryota</taxon>
        <taxon>Metazoa</taxon>
        <taxon>Spiralia</taxon>
        <taxon>Lophotrochozoa</taxon>
        <taxon>Platyhelminthes</taxon>
        <taxon>Trematoda</taxon>
        <taxon>Digenea</taxon>
        <taxon>Plagiorchiida</taxon>
        <taxon>Pronocephalata</taxon>
        <taxon>Paramphistomoidea</taxon>
        <taxon>Paramphistomidae</taxon>
        <taxon>Calicophoron</taxon>
    </lineage>
</organism>
<dbReference type="EMBL" id="CAXLJL010000156">
    <property type="protein sequence ID" value="CAL5133473.1"/>
    <property type="molecule type" value="Genomic_DNA"/>
</dbReference>
<dbReference type="SUPFAM" id="SSF47113">
    <property type="entry name" value="Histone-fold"/>
    <property type="match status" value="1"/>
</dbReference>
<reference evidence="5" key="1">
    <citation type="submission" date="2024-06" db="EMBL/GenBank/DDBJ databases">
        <authorList>
            <person name="Liu X."/>
            <person name="Lenzi L."/>
            <person name="Haldenby T S."/>
            <person name="Uol C."/>
        </authorList>
    </citation>
    <scope>NUCLEOTIDE SEQUENCE</scope>
</reference>
<gene>
    <name evidence="5" type="ORF">CDAUBV1_LOCUS6706</name>
</gene>
<sequence length="227" mass="25328">MPTKRKFTAKFPTTRIKKIMQLDEDIGKLTATVPPVVSRSLELFMEQLITRAYQVTTERNSKTISPSSIKYVIEHDSEFGFLHNLVVDVPELKSPALPKRTANRSPKSSPPLENGDVGCYGDVSNGESPACNPSLSEDFKPPATEKPTKKRRKVNSDRSRTSQCDTQPGSTVPKRNPRGRPRKVSKEGVRENSSFDRLSKEASSAPPFRDCEEMCGNSLLDCRETEL</sequence>
<protein>
    <recommendedName>
        <fullName evidence="4">Transcription factor CBF/NF-Y/archaeal histone domain-containing protein</fullName>
    </recommendedName>
</protein>
<feature type="compositionally biased region" description="Basic and acidic residues" evidence="3">
    <location>
        <begin position="184"/>
        <end position="200"/>
    </location>
</feature>
<keyword evidence="2" id="KW-0539">Nucleus</keyword>
<dbReference type="Pfam" id="PF00808">
    <property type="entry name" value="CBFD_NFYB_HMF"/>
    <property type="match status" value="1"/>
</dbReference>
<feature type="region of interest" description="Disordered" evidence="3">
    <location>
        <begin position="96"/>
        <end position="210"/>
    </location>
</feature>
<evidence type="ECO:0000313" key="6">
    <source>
        <dbReference type="Proteomes" id="UP001497525"/>
    </source>
</evidence>
<dbReference type="InterPro" id="IPR003958">
    <property type="entry name" value="CBFA_NFYB_domain"/>
</dbReference>
<dbReference type="GO" id="GO:0005634">
    <property type="term" value="C:nucleus"/>
    <property type="evidence" value="ECO:0007669"/>
    <property type="project" value="UniProtKB-SubCell"/>
</dbReference>